<dbReference type="EMBL" id="JAIRAU010000039">
    <property type="protein sequence ID" value="MBZ5713146.1"/>
    <property type="molecule type" value="Genomic_DNA"/>
</dbReference>
<sequence length="207" mass="22800">MSITFYYAPNSSATRVHWALEELGVAYDKVKLDLRAGDQHKPEFLAINPNGKVPALVVDGTPMFESLAMIIYLGDRFGADKGLWPRVGSGEHAEALAWIVWGSVTLGGTIFRIFYNTSEWFPAESRNARQAETAGKEFEAQLGVLDQRLRGPEYLVGDGFTLVDVANAAALGWALTMIKVDMTRFPGVAAWLDRCTRRPAHQAVRAA</sequence>
<dbReference type="Pfam" id="PF00043">
    <property type="entry name" value="GST_C"/>
    <property type="match status" value="1"/>
</dbReference>
<proteinExistence type="inferred from homology"/>
<dbReference type="InterPro" id="IPR004046">
    <property type="entry name" value="GST_C"/>
</dbReference>
<dbReference type="SUPFAM" id="SSF47616">
    <property type="entry name" value="GST C-terminal domain-like"/>
    <property type="match status" value="1"/>
</dbReference>
<accession>A0ABS7TYN4</accession>
<dbReference type="SFLD" id="SFLDG00358">
    <property type="entry name" value="Main_(cytGST)"/>
    <property type="match status" value="1"/>
</dbReference>
<dbReference type="SFLD" id="SFLDS00019">
    <property type="entry name" value="Glutathione_Transferase_(cytos"/>
    <property type="match status" value="1"/>
</dbReference>
<reference evidence="4" key="1">
    <citation type="submission" date="2021-08" db="EMBL/GenBank/DDBJ databases">
        <authorList>
            <person name="Stevens D.C."/>
        </authorList>
    </citation>
    <scope>NUCLEOTIDE SEQUENCE</scope>
    <source>
        <strain evidence="4">DSM 53165</strain>
    </source>
</reference>
<dbReference type="PROSITE" id="PS50404">
    <property type="entry name" value="GST_NTER"/>
    <property type="match status" value="1"/>
</dbReference>
<evidence type="ECO:0000256" key="1">
    <source>
        <dbReference type="RuleBase" id="RU003494"/>
    </source>
</evidence>
<organism evidence="4 5">
    <name type="scientific">Nannocystis pusilla</name>
    <dbReference type="NCBI Taxonomy" id="889268"/>
    <lineage>
        <taxon>Bacteria</taxon>
        <taxon>Pseudomonadati</taxon>
        <taxon>Myxococcota</taxon>
        <taxon>Polyangia</taxon>
        <taxon>Nannocystales</taxon>
        <taxon>Nannocystaceae</taxon>
        <taxon>Nannocystis</taxon>
    </lineage>
</organism>
<dbReference type="Proteomes" id="UP001139031">
    <property type="component" value="Unassembled WGS sequence"/>
</dbReference>
<evidence type="ECO:0000259" key="2">
    <source>
        <dbReference type="PROSITE" id="PS50404"/>
    </source>
</evidence>
<dbReference type="InterPro" id="IPR010987">
    <property type="entry name" value="Glutathione-S-Trfase_C-like"/>
</dbReference>
<dbReference type="Gene3D" id="1.20.1050.10">
    <property type="match status" value="1"/>
</dbReference>
<dbReference type="SUPFAM" id="SSF52833">
    <property type="entry name" value="Thioredoxin-like"/>
    <property type="match status" value="1"/>
</dbReference>
<dbReference type="RefSeq" id="WP_224194890.1">
    <property type="nucleotide sequence ID" value="NZ_JAIRAU010000039.1"/>
</dbReference>
<dbReference type="InterPro" id="IPR040079">
    <property type="entry name" value="Glutathione_S-Trfase"/>
</dbReference>
<comment type="caution">
    <text evidence="4">The sequence shown here is derived from an EMBL/GenBank/DDBJ whole genome shotgun (WGS) entry which is preliminary data.</text>
</comment>
<dbReference type="Pfam" id="PF02798">
    <property type="entry name" value="GST_N"/>
    <property type="match status" value="1"/>
</dbReference>
<gene>
    <name evidence="4" type="ORF">K7C98_28255</name>
</gene>
<dbReference type="InterPro" id="IPR036282">
    <property type="entry name" value="Glutathione-S-Trfase_C_sf"/>
</dbReference>
<evidence type="ECO:0000259" key="3">
    <source>
        <dbReference type="PROSITE" id="PS50405"/>
    </source>
</evidence>
<dbReference type="SFLD" id="SFLDG01150">
    <property type="entry name" value="Main.1:_Beta-like"/>
    <property type="match status" value="1"/>
</dbReference>
<comment type="similarity">
    <text evidence="1">Belongs to the GST superfamily.</text>
</comment>
<dbReference type="PANTHER" id="PTHR44051:SF8">
    <property type="entry name" value="GLUTATHIONE S-TRANSFERASE GSTA"/>
    <property type="match status" value="1"/>
</dbReference>
<dbReference type="InterPro" id="IPR036249">
    <property type="entry name" value="Thioredoxin-like_sf"/>
</dbReference>
<dbReference type="InterPro" id="IPR004045">
    <property type="entry name" value="Glutathione_S-Trfase_N"/>
</dbReference>
<dbReference type="PROSITE" id="PS50405">
    <property type="entry name" value="GST_CTER"/>
    <property type="match status" value="1"/>
</dbReference>
<keyword evidence="5" id="KW-1185">Reference proteome</keyword>
<dbReference type="PANTHER" id="PTHR44051">
    <property type="entry name" value="GLUTATHIONE S-TRANSFERASE-RELATED"/>
    <property type="match status" value="1"/>
</dbReference>
<dbReference type="Gene3D" id="3.40.30.10">
    <property type="entry name" value="Glutaredoxin"/>
    <property type="match status" value="1"/>
</dbReference>
<evidence type="ECO:0000313" key="4">
    <source>
        <dbReference type="EMBL" id="MBZ5713146.1"/>
    </source>
</evidence>
<protein>
    <submittedName>
        <fullName evidence="4">Glutathione S-transferase family protein</fullName>
    </submittedName>
</protein>
<dbReference type="CDD" id="cd03046">
    <property type="entry name" value="GST_N_GTT1_like"/>
    <property type="match status" value="1"/>
</dbReference>
<feature type="domain" description="GST N-terminal" evidence="2">
    <location>
        <begin position="1"/>
        <end position="81"/>
    </location>
</feature>
<feature type="domain" description="GST C-terminal" evidence="3">
    <location>
        <begin position="88"/>
        <end position="207"/>
    </location>
</feature>
<evidence type="ECO:0000313" key="5">
    <source>
        <dbReference type="Proteomes" id="UP001139031"/>
    </source>
</evidence>
<name>A0ABS7TYN4_9BACT</name>